<keyword evidence="4" id="KW-1185">Reference proteome</keyword>
<dbReference type="PANTHER" id="PTHR39576">
    <property type="entry name" value="ATTACHING AND EFFACING PROTEIN HOMOLOG-RELATED-RELATED"/>
    <property type="match status" value="1"/>
</dbReference>
<sequence>MLLTATLVDDQGNPIAGERLDFSATAGTLRDVGNTANATFAMTDTQGRARLRLRSTTLVTQSTVTVRHATGLSANTTVRFTSGPVANLVDFVVSPDVLAPGGVASVGLRALDAQGNPVSDELIQFDVPSNASGGRFEHTLVATDANGFAQVRYFAGASPGTDTLRARAGSGTGTLVVTRSVAINVGVAQVGSLTLQTGASRIVADGLSTVALRATVRDLNGNPVVNQAVGFTASAGTLSASSATTNASGVAEVRLTSSTVAQSVVVRAFTGGFEQTADLEFAAGTPSALTLALAPSSITPNGSSTVRATVQDANGNRISGVTVRFSNANATLGGLSQQTAQTDGAGEASVVYTALSQTGTDTVSASLPQFGAVSPVSGNVVIDASAAVITGLTLSAGSAQVAPGGTVVIRATVTTSSGQIAGKTVAFSTSALGASLSASTATTNGRGEAEVTLTAPTDPGVVTVRAAIGGFNATVDVQVGAGVPSLLDLFVADAPTMPYNTATTVRATVLDANRNPVPGVLVLFDVPVNGSRGTLASAQVTTDANGRATTSYTTGPATGSATTDRLQVRVANTSLVSSINLSVVPQLGSLTLSAAQPTLVADGSAQTVVRAVVRDTSGAPVRNADVRLRSSAGTLTPSAGTPVPTNAQGEASFTLTAGSIAGEAVLQADVTGGLSATTVVQFVPGAPATLDVQALPGVVNVGGQATVRSRLRDANGNPVPGVQVQFLLPSASSSSLSPAVVETDANGEAAATYTHRGSAGTESITVRSASLSQNVALTANAQAQRVASLILDLGSSSVPAGGDDVTVRATVLDTAGAPVAGLTVGFTATRGTLSAASALTDSDGVAEVRLTPPTDIGSVTLAAVASGFRAEATLSVVPGPADAAQSIIAADPAAILADGNSTSQITVVLNDAFGNPLADGTPVQLTTTRGQLLNTVSTLASGRATFTLRSTPGTGTATVRVVGVPGLSVPVAFESASAGDPASIRFSVVQTRISVAGVGQTDQTQITVTVLDSSGNPIDESRYGNSALNNLRAQLVSRPDGGESLTGTDASSTVVSNDASGIVDVRTRNGTAILTLRAGTLPGVVQVRFSVLEFTGTDFNVPADVAAVAALPQVSIAGGPPHTISFTQPITDAIEDLNNGNYRLKGKVDVTDRYGNSVPDGTVVNLSLIDSVIVHDITGATTANGSTLARSGNSLIRRRCTSEPTPGGEASGCGARGALTGASDFTSPITRNDVPRFIQAGDIVAIRNAQSADKRRFVSSVGGATQLTVQTPYLNTLNNGEFWVGASAMGAQIAGLASNGDLTPGTGVTKDGIAEFRVTYPANPRTILSGCYGYPYPDRSYDDRDRRDSVPQSRQVIVVANSGPVATGINAGDYCFKAIAGSSLTPLPSEIALGLGGSAVVGLELRDGGDRIPLPYVGLSCFVSALGDDALDPGTFGVTVAVNTNSDGFQETDVDGRGSVTITSSGTGAKGTATITCLGADTTATITVQGI</sequence>
<feature type="domain" description="Big-1" evidence="2">
    <location>
        <begin position="192"/>
        <end position="282"/>
    </location>
</feature>
<dbReference type="PANTHER" id="PTHR39576:SF1">
    <property type="entry name" value="INVASIN"/>
    <property type="match status" value="1"/>
</dbReference>
<dbReference type="InterPro" id="IPR015217">
    <property type="entry name" value="Invasin_dom_3"/>
</dbReference>
<gene>
    <name evidence="3" type="ORF">SAMN04488120_1042</name>
</gene>
<organism evidence="3 4">
    <name type="scientific">Fontimonas thermophila</name>
    <dbReference type="NCBI Taxonomy" id="1076937"/>
    <lineage>
        <taxon>Bacteria</taxon>
        <taxon>Pseudomonadati</taxon>
        <taxon>Pseudomonadota</taxon>
        <taxon>Gammaproteobacteria</taxon>
        <taxon>Nevskiales</taxon>
        <taxon>Nevskiaceae</taxon>
        <taxon>Fontimonas</taxon>
    </lineage>
</organism>
<dbReference type="EMBL" id="FOOC01000004">
    <property type="protein sequence ID" value="SFF42201.1"/>
    <property type="molecule type" value="Genomic_DNA"/>
</dbReference>
<evidence type="ECO:0000313" key="3">
    <source>
        <dbReference type="EMBL" id="SFF42201.1"/>
    </source>
</evidence>
<feature type="domain" description="Big-1" evidence="2">
    <location>
        <begin position="288"/>
        <end position="381"/>
    </location>
</feature>
<evidence type="ECO:0000259" key="2">
    <source>
        <dbReference type="PROSITE" id="PS51127"/>
    </source>
</evidence>
<dbReference type="SMART" id="SM00634">
    <property type="entry name" value="BID_1"/>
    <property type="match status" value="10"/>
</dbReference>
<feature type="domain" description="Big-1" evidence="2">
    <location>
        <begin position="589"/>
        <end position="683"/>
    </location>
</feature>
<dbReference type="InterPro" id="IPR013783">
    <property type="entry name" value="Ig-like_fold"/>
</dbReference>
<feature type="domain" description="Big-1" evidence="2">
    <location>
        <begin position="391"/>
        <end position="483"/>
    </location>
</feature>
<feature type="domain" description="Big-1" evidence="2">
    <location>
        <begin position="885"/>
        <end position="974"/>
    </location>
</feature>
<dbReference type="Pfam" id="PF09134">
    <property type="entry name" value="Invasin_D3"/>
    <property type="match status" value="1"/>
</dbReference>
<dbReference type="Pfam" id="PF02369">
    <property type="entry name" value="Big_1"/>
    <property type="match status" value="5"/>
</dbReference>
<dbReference type="PROSITE" id="PS51127">
    <property type="entry name" value="BIG1"/>
    <property type="match status" value="8"/>
</dbReference>
<dbReference type="STRING" id="1076937.SAMN04488120_1042"/>
<feature type="domain" description="Big-1" evidence="2">
    <location>
        <begin position="788"/>
        <end position="877"/>
    </location>
</feature>
<evidence type="ECO:0000313" key="4">
    <source>
        <dbReference type="Proteomes" id="UP000199771"/>
    </source>
</evidence>
<protein>
    <submittedName>
        <fullName evidence="3">Ig-like domain (Group 1)</fullName>
    </submittedName>
</protein>
<dbReference type="SUPFAM" id="SSF49373">
    <property type="entry name" value="Invasin/intimin cell-adhesion fragments"/>
    <property type="match status" value="10"/>
</dbReference>
<evidence type="ECO:0000256" key="1">
    <source>
        <dbReference type="ARBA" id="ARBA00010116"/>
    </source>
</evidence>
<dbReference type="InterPro" id="IPR008964">
    <property type="entry name" value="Invasin/intimin_cell_adhesion"/>
</dbReference>
<dbReference type="Gene3D" id="2.60.40.10">
    <property type="entry name" value="Immunoglobulins"/>
    <property type="match status" value="11"/>
</dbReference>
<name>A0A1I2INW4_9GAMM</name>
<dbReference type="InterPro" id="IPR003344">
    <property type="entry name" value="Big_1_dom"/>
</dbReference>
<accession>A0A1I2INW4</accession>
<dbReference type="InterPro" id="IPR051715">
    <property type="entry name" value="Intimin-Invasin_domain"/>
</dbReference>
<feature type="domain" description="Big-1" evidence="2">
    <location>
        <begin position="1"/>
        <end position="81"/>
    </location>
</feature>
<proteinExistence type="inferred from homology"/>
<reference evidence="3 4" key="1">
    <citation type="submission" date="2016-10" db="EMBL/GenBank/DDBJ databases">
        <authorList>
            <person name="de Groot N.N."/>
        </authorList>
    </citation>
    <scope>NUCLEOTIDE SEQUENCE [LARGE SCALE GENOMIC DNA]</scope>
    <source>
        <strain evidence="3 4">DSM 23609</strain>
    </source>
</reference>
<dbReference type="GO" id="GO:0009279">
    <property type="term" value="C:cell outer membrane"/>
    <property type="evidence" value="ECO:0007669"/>
    <property type="project" value="TreeGrafter"/>
</dbReference>
<comment type="similarity">
    <text evidence="1">Belongs to the intimin/invasin family.</text>
</comment>
<dbReference type="Proteomes" id="UP000199771">
    <property type="component" value="Unassembled WGS sequence"/>
</dbReference>
<feature type="domain" description="Big-1" evidence="2">
    <location>
        <begin position="689"/>
        <end position="786"/>
    </location>
</feature>